<dbReference type="EMBL" id="JAHBBD010000030">
    <property type="protein sequence ID" value="MBW3083648.1"/>
    <property type="molecule type" value="Genomic_DNA"/>
</dbReference>
<evidence type="ECO:0000256" key="3">
    <source>
        <dbReference type="ARBA" id="ARBA00022605"/>
    </source>
</evidence>
<name>A0ABS6WAV5_9BIFI</name>
<keyword evidence="9" id="KW-1185">Reference proteome</keyword>
<evidence type="ECO:0000256" key="6">
    <source>
        <dbReference type="PIRNR" id="PIRNR001361"/>
    </source>
</evidence>
<dbReference type="PANTHER" id="PTHR21225">
    <property type="entry name" value="PHOSPHO-2-DEHYDRO-3-DEOXYHEPTONATE ALDOLASE DAHP SYNTHETASE"/>
    <property type="match status" value="1"/>
</dbReference>
<evidence type="ECO:0000259" key="7">
    <source>
        <dbReference type="Pfam" id="PF00793"/>
    </source>
</evidence>
<dbReference type="GO" id="GO:0003849">
    <property type="term" value="F:3-deoxy-7-phosphoheptulonate synthase activity"/>
    <property type="evidence" value="ECO:0007669"/>
    <property type="project" value="UniProtKB-EC"/>
</dbReference>
<evidence type="ECO:0000313" key="8">
    <source>
        <dbReference type="EMBL" id="MBW3083648.1"/>
    </source>
</evidence>
<dbReference type="NCBIfam" id="NF009395">
    <property type="entry name" value="PRK12755.1"/>
    <property type="match status" value="1"/>
</dbReference>
<evidence type="ECO:0000256" key="1">
    <source>
        <dbReference type="ARBA" id="ARBA00003726"/>
    </source>
</evidence>
<organism evidence="8 9">
    <name type="scientific">Bifidobacterium phasiani</name>
    <dbReference type="NCBI Taxonomy" id="2834431"/>
    <lineage>
        <taxon>Bacteria</taxon>
        <taxon>Bacillati</taxon>
        <taxon>Actinomycetota</taxon>
        <taxon>Actinomycetes</taxon>
        <taxon>Bifidobacteriales</taxon>
        <taxon>Bifidobacteriaceae</taxon>
        <taxon>Bifidobacterium</taxon>
    </lineage>
</organism>
<keyword evidence="5 6" id="KW-0057">Aromatic amino acid biosynthesis</keyword>
<proteinExistence type="inferred from homology"/>
<dbReference type="NCBIfam" id="TIGR00034">
    <property type="entry name" value="aroFGH"/>
    <property type="match status" value="1"/>
</dbReference>
<feature type="domain" description="DAHP synthetase I/KDSA" evidence="7">
    <location>
        <begin position="81"/>
        <end position="383"/>
    </location>
</feature>
<dbReference type="InterPro" id="IPR006218">
    <property type="entry name" value="DAHP1/KDSA"/>
</dbReference>
<dbReference type="PIRSF" id="PIRSF001361">
    <property type="entry name" value="DAHP_synthase"/>
    <property type="match status" value="1"/>
</dbReference>
<comment type="caution">
    <text evidence="8">The sequence shown here is derived from an EMBL/GenBank/DDBJ whole genome shotgun (WGS) entry which is preliminary data.</text>
</comment>
<dbReference type="EC" id="2.5.1.54" evidence="6"/>
<comment type="catalytic activity">
    <reaction evidence="6">
        <text>D-erythrose 4-phosphate + phosphoenolpyruvate + H2O = 7-phospho-2-dehydro-3-deoxy-D-arabino-heptonate + phosphate</text>
        <dbReference type="Rhea" id="RHEA:14717"/>
        <dbReference type="ChEBI" id="CHEBI:15377"/>
        <dbReference type="ChEBI" id="CHEBI:16897"/>
        <dbReference type="ChEBI" id="CHEBI:43474"/>
        <dbReference type="ChEBI" id="CHEBI:58394"/>
        <dbReference type="ChEBI" id="CHEBI:58702"/>
        <dbReference type="EC" id="2.5.1.54"/>
    </reaction>
</comment>
<sequence length="395" mass="42373">MQSEPQPLNSPEDLRAIRRVIREGGNPLTETDIPRWEDQVGVSRIVNRRVVELEPLPTPAKVLADMPLSEAAQNLVVSSRDAIRDVLHGRDDRLLVIVGPCSVHDPDAALDYAHRLAALRDELDGELLIVMRVYFEKPRTTVGWKGLINDPDIDGSHNIRKGLLLARRVLLGVLGQGVPAATEFLEPTSPQYIADAVSWGAIGARNTESQIHRQLASGLSMPIGFKNATDGSVKAAINGCYAAAQQHGFFGIDHLGRACVVETLGNPDCHVVLRGSSHGPNYDAASVAGAMDEARAEMPEGSAAACGLFVDCSHGNSGKDERRQAEVVREIAARLAAGERGIGGVMMESFIEGGSQPAGPLDTLVYGRSITDRCIAWPQTAELLRELAAAVAARR</sequence>
<dbReference type="Pfam" id="PF00793">
    <property type="entry name" value="DAHP_synth_1"/>
    <property type="match status" value="1"/>
</dbReference>
<evidence type="ECO:0000313" key="9">
    <source>
        <dbReference type="Proteomes" id="UP000812844"/>
    </source>
</evidence>
<accession>A0ABS6WAV5</accession>
<gene>
    <name evidence="8" type="ORF">KIH73_09855</name>
</gene>
<keyword evidence="3 6" id="KW-0028">Amino-acid biosynthesis</keyword>
<dbReference type="PANTHER" id="PTHR21225:SF12">
    <property type="entry name" value="PHOSPHO-2-DEHYDRO-3-DEOXYHEPTONATE ALDOLASE, TYROSINE-INHIBITED"/>
    <property type="match status" value="1"/>
</dbReference>
<keyword evidence="4 6" id="KW-0808">Transferase</keyword>
<evidence type="ECO:0000256" key="5">
    <source>
        <dbReference type="ARBA" id="ARBA00023141"/>
    </source>
</evidence>
<dbReference type="Proteomes" id="UP000812844">
    <property type="component" value="Unassembled WGS sequence"/>
</dbReference>
<dbReference type="InterPro" id="IPR006219">
    <property type="entry name" value="DAHP_synth_1"/>
</dbReference>
<evidence type="ECO:0000256" key="4">
    <source>
        <dbReference type="ARBA" id="ARBA00022679"/>
    </source>
</evidence>
<comment type="pathway">
    <text evidence="2 6">Metabolic intermediate biosynthesis; chorismate biosynthesis; chorismate from D-erythrose 4-phosphate and phosphoenolpyruvate: step 1/7.</text>
</comment>
<comment type="similarity">
    <text evidence="6">Belongs to the class-I DAHP synthase family.</text>
</comment>
<protein>
    <recommendedName>
        <fullName evidence="6">Phospho-2-dehydro-3-deoxyheptonate aldolase</fullName>
        <ecNumber evidence="6">2.5.1.54</ecNumber>
    </recommendedName>
</protein>
<comment type="function">
    <text evidence="1 6">Stereospecific condensation of phosphoenolpyruvate (PEP) and D-erythrose-4-phosphate (E4P) giving rise to 3-deoxy-D-arabino-heptulosonate-7-phosphate (DAHP).</text>
</comment>
<evidence type="ECO:0000256" key="2">
    <source>
        <dbReference type="ARBA" id="ARBA00004688"/>
    </source>
</evidence>
<reference evidence="8 9" key="1">
    <citation type="submission" date="2021-05" db="EMBL/GenBank/DDBJ databases">
        <title>Phylogenetic classification of ten novel species belonging to the genus Bifidobacterium comprising B. colchicus sp. nov., B. abeli sp. nov., B. bicoloris sp. nov., B. guerezis sp. nov., B. rosaliae sp. nov., B. santillanensis sp. nov., B. argentati sp. nov., B. amazzoni sp. nov., B. pluviali sp. nov., and B. pinnaculum sp. nov.</title>
        <authorList>
            <person name="Lugli G.A."/>
            <person name="Ruiz Garcia L."/>
            <person name="Margolles A."/>
            <person name="Ventura M."/>
        </authorList>
    </citation>
    <scope>NUCLEOTIDE SEQUENCE [LARGE SCALE GENOMIC DNA]</scope>
    <source>
        <strain evidence="8 9">6T3</strain>
    </source>
</reference>